<evidence type="ECO:0000313" key="3">
    <source>
        <dbReference type="Proteomes" id="UP001062165"/>
    </source>
</evidence>
<feature type="transmembrane region" description="Helical" evidence="1">
    <location>
        <begin position="192"/>
        <end position="209"/>
    </location>
</feature>
<gene>
    <name evidence="2" type="ORF">N7E81_00310</name>
</gene>
<dbReference type="EMBL" id="CP106735">
    <property type="protein sequence ID" value="UXX79553.1"/>
    <property type="molecule type" value="Genomic_DNA"/>
</dbReference>
<reference evidence="2" key="1">
    <citation type="submission" date="2022-10" db="EMBL/GenBank/DDBJ databases">
        <title>Comparative genomics and taxonomic characterization of three novel marine species of genus Reichenbachiella exhibiting antioxidant and polysaccharide degradation activities.</title>
        <authorList>
            <person name="Muhammad N."/>
            <person name="Lee Y.-J."/>
            <person name="Ko J."/>
            <person name="Kim S.-G."/>
        </authorList>
    </citation>
    <scope>NUCLEOTIDE SEQUENCE</scope>
    <source>
        <strain evidence="2">Wsw4-B4</strain>
    </source>
</reference>
<protein>
    <recommendedName>
        <fullName evidence="4">Membrane associated serine protease, rhomboid family</fullName>
    </recommendedName>
</protein>
<keyword evidence="1" id="KW-0472">Membrane</keyword>
<feature type="transmembrane region" description="Helical" evidence="1">
    <location>
        <begin position="103"/>
        <end position="119"/>
    </location>
</feature>
<evidence type="ECO:0000256" key="1">
    <source>
        <dbReference type="SAM" id="Phobius"/>
    </source>
</evidence>
<feature type="transmembrane region" description="Helical" evidence="1">
    <location>
        <begin position="131"/>
        <end position="149"/>
    </location>
</feature>
<evidence type="ECO:0000313" key="2">
    <source>
        <dbReference type="EMBL" id="UXX79553.1"/>
    </source>
</evidence>
<keyword evidence="3" id="KW-1185">Reference proteome</keyword>
<feature type="transmembrane region" description="Helical" evidence="1">
    <location>
        <begin position="169"/>
        <end position="187"/>
    </location>
</feature>
<keyword evidence="1" id="KW-1133">Transmembrane helix</keyword>
<feature type="transmembrane region" description="Helical" evidence="1">
    <location>
        <begin position="39"/>
        <end position="57"/>
    </location>
</feature>
<evidence type="ECO:0008006" key="4">
    <source>
        <dbReference type="Google" id="ProtNLM"/>
    </source>
</evidence>
<accession>A0ABY6D0C9</accession>
<keyword evidence="1" id="KW-0812">Transmembrane</keyword>
<dbReference type="Proteomes" id="UP001062165">
    <property type="component" value="Chromosome"/>
</dbReference>
<proteinExistence type="predicted"/>
<sequence>MKFLNNKYNNRWVPYLWPWTKPTGGRYHSLSQWIISRKFSILYLLIIWFILATLGFAPRRNCNEGTWQMMLQCEWMMWMGQFKTDFWHFLATGLTTAWFHNDFVHILFVTIFGFLFPVQSFEAQHGTKATVFIYFFTYLLIGLFFGSLFNVLDLYWPDTHFVSYGFARAWMGGSVGIFALIGGLSYFSSKKWFLFSLVFVFEVFNHFVLGNNVHISFIHVMSTGFGWAQCAIWEYIKKSGVHGSKLYRSKIS</sequence>
<name>A0ABY6D0C9_9BACT</name>
<dbReference type="RefSeq" id="WP_263051284.1">
    <property type="nucleotide sequence ID" value="NZ_CP106735.1"/>
</dbReference>
<organism evidence="2 3">
    <name type="scientific">Reichenbachiella carrageenanivorans</name>
    <dbReference type="NCBI Taxonomy" id="2979869"/>
    <lineage>
        <taxon>Bacteria</taxon>
        <taxon>Pseudomonadati</taxon>
        <taxon>Bacteroidota</taxon>
        <taxon>Cytophagia</taxon>
        <taxon>Cytophagales</taxon>
        <taxon>Reichenbachiellaceae</taxon>
        <taxon>Reichenbachiella</taxon>
    </lineage>
</organism>